<evidence type="ECO:0000313" key="11">
    <source>
        <dbReference type="EMBL" id="CAF9933883.1"/>
    </source>
</evidence>
<dbReference type="InterPro" id="IPR016130">
    <property type="entry name" value="Tyr_Pase_AS"/>
</dbReference>
<dbReference type="Gene3D" id="3.90.190.10">
    <property type="entry name" value="Protein tyrosine phosphatase superfamily"/>
    <property type="match status" value="1"/>
</dbReference>
<keyword evidence="3" id="KW-0963">Cytoplasm</keyword>
<evidence type="ECO:0000256" key="5">
    <source>
        <dbReference type="ARBA" id="ARBA00044949"/>
    </source>
</evidence>
<evidence type="ECO:0000256" key="8">
    <source>
        <dbReference type="SAM" id="MobiDB-lite"/>
    </source>
</evidence>
<feature type="domain" description="Tyrosine-protein phosphatase" evidence="9">
    <location>
        <begin position="59"/>
        <end position="211"/>
    </location>
</feature>
<comment type="similarity">
    <text evidence="5">Belongs to the protein-tyrosine phosphatase family. Atypical dual-specificity phosphatase Siw14-like subfamily.</text>
</comment>
<proteinExistence type="inferred from homology"/>
<comment type="caution">
    <text evidence="11">The sequence shown here is derived from an EMBL/GenBank/DDBJ whole genome shotgun (WGS) entry which is preliminary data.</text>
</comment>
<evidence type="ECO:0000256" key="6">
    <source>
        <dbReference type="ARBA" id="ARBA00047342"/>
    </source>
</evidence>
<dbReference type="PROSITE" id="PS50054">
    <property type="entry name" value="TYR_PHOSPHATASE_DUAL"/>
    <property type="match status" value="1"/>
</dbReference>
<dbReference type="PROSITE" id="PS00383">
    <property type="entry name" value="TYR_PHOSPHATASE_1"/>
    <property type="match status" value="1"/>
</dbReference>
<dbReference type="EMBL" id="CAJPDS010000071">
    <property type="protein sequence ID" value="CAF9933883.1"/>
    <property type="molecule type" value="Genomic_DNA"/>
</dbReference>
<dbReference type="InterPro" id="IPR004861">
    <property type="entry name" value="Siw14-like"/>
</dbReference>
<dbReference type="InterPro" id="IPR020422">
    <property type="entry name" value="TYR_PHOSPHATASE_DUAL_dom"/>
</dbReference>
<dbReference type="PANTHER" id="PTHR31126:SF48">
    <property type="entry name" value="INOSITOL PHOSPHATASE SIW14"/>
    <property type="match status" value="1"/>
</dbReference>
<comment type="catalytic activity">
    <reaction evidence="7">
        <text>1,5-bis(diphospho)-1D-myo-inositol 2,3,4,6-tetrakisphosphate + H2O = 1-diphospho-1D-myo-inositol 2,3,4,5,6-pentakisphosphate + phosphate + 2 H(+)</text>
        <dbReference type="Rhea" id="RHEA:79699"/>
        <dbReference type="ChEBI" id="CHEBI:15377"/>
        <dbReference type="ChEBI" id="CHEBI:15378"/>
        <dbReference type="ChEBI" id="CHEBI:43474"/>
        <dbReference type="ChEBI" id="CHEBI:74946"/>
        <dbReference type="ChEBI" id="CHEBI:77983"/>
        <dbReference type="EC" id="3.6.1.52"/>
    </reaction>
    <physiologicalReaction direction="left-to-right" evidence="7">
        <dbReference type="Rhea" id="RHEA:79700"/>
    </physiologicalReaction>
</comment>
<feature type="region of interest" description="Disordered" evidence="8">
    <location>
        <begin position="241"/>
        <end position="280"/>
    </location>
</feature>
<dbReference type="Proteomes" id="UP000664521">
    <property type="component" value="Unassembled WGS sequence"/>
</dbReference>
<dbReference type="PANTHER" id="PTHR31126">
    <property type="entry name" value="TYROSINE-PROTEIN PHOSPHATASE"/>
    <property type="match status" value="1"/>
</dbReference>
<dbReference type="InterPro" id="IPR029021">
    <property type="entry name" value="Prot-tyrosine_phosphatase-like"/>
</dbReference>
<dbReference type="GO" id="GO:0052840">
    <property type="term" value="F:inositol diphosphate tetrakisphosphate diphosphatase activity"/>
    <property type="evidence" value="ECO:0007669"/>
    <property type="project" value="TreeGrafter"/>
</dbReference>
<organism evidence="11 12">
    <name type="scientific">Heterodermia speciosa</name>
    <dbReference type="NCBI Taxonomy" id="116794"/>
    <lineage>
        <taxon>Eukaryota</taxon>
        <taxon>Fungi</taxon>
        <taxon>Dikarya</taxon>
        <taxon>Ascomycota</taxon>
        <taxon>Pezizomycotina</taxon>
        <taxon>Lecanoromycetes</taxon>
        <taxon>OSLEUM clade</taxon>
        <taxon>Lecanoromycetidae</taxon>
        <taxon>Caliciales</taxon>
        <taxon>Physciaceae</taxon>
        <taxon>Heterodermia</taxon>
    </lineage>
</organism>
<name>A0A8H3G675_9LECA</name>
<evidence type="ECO:0000256" key="4">
    <source>
        <dbReference type="ARBA" id="ARBA00022801"/>
    </source>
</evidence>
<reference evidence="11" key="1">
    <citation type="submission" date="2021-03" db="EMBL/GenBank/DDBJ databases">
        <authorList>
            <person name="Tagirdzhanova G."/>
        </authorList>
    </citation>
    <scope>NUCLEOTIDE SEQUENCE</scope>
</reference>
<dbReference type="FunFam" id="3.90.190.10:FF:000035">
    <property type="entry name" value="Tyrosine phosphatase, putative"/>
    <property type="match status" value="1"/>
</dbReference>
<evidence type="ECO:0000313" key="12">
    <source>
        <dbReference type="Proteomes" id="UP000664521"/>
    </source>
</evidence>
<keyword evidence="12" id="KW-1185">Reference proteome</keyword>
<keyword evidence="4" id="KW-0378">Hydrolase</keyword>
<dbReference type="EC" id="3.6.1.52" evidence="2"/>
<feature type="domain" description="Tyrosine specific protein phosphatases" evidence="10">
    <location>
        <begin position="123"/>
        <end position="195"/>
    </location>
</feature>
<dbReference type="Pfam" id="PF03162">
    <property type="entry name" value="Y_phosphatase2"/>
    <property type="match status" value="1"/>
</dbReference>
<evidence type="ECO:0000256" key="7">
    <source>
        <dbReference type="ARBA" id="ARBA00047927"/>
    </source>
</evidence>
<evidence type="ECO:0000259" key="9">
    <source>
        <dbReference type="PROSITE" id="PS50054"/>
    </source>
</evidence>
<dbReference type="PROSITE" id="PS50056">
    <property type="entry name" value="TYR_PHOSPHATASE_2"/>
    <property type="match status" value="1"/>
</dbReference>
<dbReference type="SUPFAM" id="SSF52799">
    <property type="entry name" value="(Phosphotyrosine protein) phosphatases II"/>
    <property type="match status" value="1"/>
</dbReference>
<evidence type="ECO:0000259" key="10">
    <source>
        <dbReference type="PROSITE" id="PS50056"/>
    </source>
</evidence>
<dbReference type="InterPro" id="IPR000387">
    <property type="entry name" value="Tyr_Pase_dom"/>
</dbReference>
<accession>A0A8H3G675</accession>
<gene>
    <name evidence="11" type="ORF">HETSPECPRED_009036</name>
</gene>
<dbReference type="GO" id="GO:0016791">
    <property type="term" value="F:phosphatase activity"/>
    <property type="evidence" value="ECO:0007669"/>
    <property type="project" value="TreeGrafter"/>
</dbReference>
<evidence type="ECO:0000256" key="2">
    <source>
        <dbReference type="ARBA" id="ARBA00012527"/>
    </source>
</evidence>
<evidence type="ECO:0000256" key="1">
    <source>
        <dbReference type="ARBA" id="ARBA00004496"/>
    </source>
</evidence>
<dbReference type="GO" id="GO:0005737">
    <property type="term" value="C:cytoplasm"/>
    <property type="evidence" value="ECO:0007669"/>
    <property type="project" value="UniProtKB-SubCell"/>
</dbReference>
<sequence length="280" mass="31436">MDPENRYSMPAEAEKQIIELHAPLISNPHPCHLDIGPNIGTATIEPTGPPTPQPGQVINFGIVAPGIYRSSFPQPCNLDHLQSLNLKTIITLVDEPYSPEATDFVEKNGIQHLRIPIKAHKSFERINALENIAQVQVVLKDPAQHPVLVHCNKGKHRTGCMIATYRRLNDERLDSVIKEYRHYAGAKARPWDEHYISFLCTGILMESMRVGPISLAGCLLSKNHYQRMEMFNRQAQDALKLATPPRSGDDDYGDEGQNPWLKTDVKWRCDDGTTADMNPS</sequence>
<evidence type="ECO:0000256" key="3">
    <source>
        <dbReference type="ARBA" id="ARBA00022490"/>
    </source>
</evidence>
<dbReference type="AlphaFoldDB" id="A0A8H3G675"/>
<comment type="catalytic activity">
    <reaction evidence="6">
        <text>5-diphospho-1D-myo-inositol 1,2,3,4,6-pentakisphosphate + H2O = 1D-myo-inositol hexakisphosphate + phosphate + H(+)</text>
        <dbReference type="Rhea" id="RHEA:22384"/>
        <dbReference type="ChEBI" id="CHEBI:15377"/>
        <dbReference type="ChEBI" id="CHEBI:15378"/>
        <dbReference type="ChEBI" id="CHEBI:43474"/>
        <dbReference type="ChEBI" id="CHEBI:58130"/>
        <dbReference type="ChEBI" id="CHEBI:58628"/>
        <dbReference type="EC" id="3.6.1.52"/>
    </reaction>
    <physiologicalReaction direction="left-to-right" evidence="6">
        <dbReference type="Rhea" id="RHEA:22385"/>
    </physiologicalReaction>
</comment>
<comment type="subcellular location">
    <subcellularLocation>
        <location evidence="1">Cytoplasm</location>
    </subcellularLocation>
</comment>
<dbReference type="OrthoDB" id="6375174at2759"/>
<protein>
    <recommendedName>
        <fullName evidence="2">diphosphoinositol-polyphosphate diphosphatase</fullName>
        <ecNumber evidence="2">3.6.1.52</ecNumber>
    </recommendedName>
</protein>